<dbReference type="AlphaFoldDB" id="A0A974HGB1"/>
<reference evidence="2" key="1">
    <citation type="journal article" date="2016" name="Nature">
        <title>Genome evolution in the allotetraploid frog Xenopus laevis.</title>
        <authorList>
            <person name="Session A.M."/>
            <person name="Uno Y."/>
            <person name="Kwon T."/>
            <person name="Chapman J.A."/>
            <person name="Toyoda A."/>
            <person name="Takahashi S."/>
            <person name="Fukui A."/>
            <person name="Hikosaka A."/>
            <person name="Suzuki A."/>
            <person name="Kondo M."/>
            <person name="van Heeringen S.J."/>
            <person name="Quigley I."/>
            <person name="Heinz S."/>
            <person name="Ogino H."/>
            <person name="Ochi H."/>
            <person name="Hellsten U."/>
            <person name="Lyons J.B."/>
            <person name="Simakov O."/>
            <person name="Putnam N."/>
            <person name="Stites J."/>
            <person name="Kuroki Y."/>
            <person name="Tanaka T."/>
            <person name="Michiue T."/>
            <person name="Watanabe M."/>
            <person name="Bogdanovic O."/>
            <person name="Lister R."/>
            <person name="Georgiou G."/>
            <person name="Paranjpe S.S."/>
            <person name="van Kruijsbergen I."/>
            <person name="Shu S."/>
            <person name="Carlson J."/>
            <person name="Kinoshita T."/>
            <person name="Ohta Y."/>
            <person name="Mawaribuchi S."/>
            <person name="Jenkins J."/>
            <person name="Grimwood J."/>
            <person name="Schmutz J."/>
            <person name="Mitros T."/>
            <person name="Mozaffari S.V."/>
            <person name="Suzuki Y."/>
            <person name="Haramoto Y."/>
            <person name="Yamamoto T.S."/>
            <person name="Takagi C."/>
            <person name="Heald R."/>
            <person name="Miller K."/>
            <person name="Haudenschild C."/>
            <person name="Kitzman J."/>
            <person name="Nakayama T."/>
            <person name="Izutsu Y."/>
            <person name="Robert J."/>
            <person name="Fortriede J."/>
            <person name="Burns K."/>
            <person name="Lotay V."/>
            <person name="Karimi K."/>
            <person name="Yasuoka Y."/>
            <person name="Dichmann D.S."/>
            <person name="Flajnik M.F."/>
            <person name="Houston D.W."/>
            <person name="Shendure J."/>
            <person name="DuPasquier L."/>
            <person name="Vize P.D."/>
            <person name="Zorn A.M."/>
            <person name="Ito M."/>
            <person name="Marcotte E.M."/>
            <person name="Wallingford J.B."/>
            <person name="Ito Y."/>
            <person name="Asashima M."/>
            <person name="Ueno N."/>
            <person name="Matsuda Y."/>
            <person name="Veenstra G.J."/>
            <person name="Fujiyama A."/>
            <person name="Harland R.M."/>
            <person name="Taira M."/>
            <person name="Rokhsar D.S."/>
        </authorList>
    </citation>
    <scope>NUCLEOTIDE SEQUENCE [LARGE SCALE GENOMIC DNA]</scope>
    <source>
        <strain evidence="2">J</strain>
    </source>
</reference>
<proteinExistence type="predicted"/>
<accession>A0A974HGB1</accession>
<gene>
    <name evidence="1" type="ORF">XELAEV_18032113mg</name>
</gene>
<dbReference type="EMBL" id="CM004476">
    <property type="protein sequence ID" value="OCT76909.1"/>
    <property type="molecule type" value="Genomic_DNA"/>
</dbReference>
<evidence type="ECO:0000313" key="1">
    <source>
        <dbReference type="EMBL" id="OCT76909.1"/>
    </source>
</evidence>
<evidence type="ECO:0000313" key="2">
    <source>
        <dbReference type="Proteomes" id="UP000694892"/>
    </source>
</evidence>
<protein>
    <submittedName>
        <fullName evidence="1">Uncharacterized protein</fullName>
    </submittedName>
</protein>
<name>A0A974HGB1_XENLA</name>
<organism evidence="1 2">
    <name type="scientific">Xenopus laevis</name>
    <name type="common">African clawed frog</name>
    <dbReference type="NCBI Taxonomy" id="8355"/>
    <lineage>
        <taxon>Eukaryota</taxon>
        <taxon>Metazoa</taxon>
        <taxon>Chordata</taxon>
        <taxon>Craniata</taxon>
        <taxon>Vertebrata</taxon>
        <taxon>Euteleostomi</taxon>
        <taxon>Amphibia</taxon>
        <taxon>Batrachia</taxon>
        <taxon>Anura</taxon>
        <taxon>Pipoidea</taxon>
        <taxon>Pipidae</taxon>
        <taxon>Xenopodinae</taxon>
        <taxon>Xenopus</taxon>
        <taxon>Xenopus</taxon>
    </lineage>
</organism>
<sequence>MVHNKLSPVPVTKNGHLLILKLTSRNIFIQRHCCKELFSTRDGQIFSPCFAAKMMPLMGVDDISPAANF</sequence>
<dbReference type="Proteomes" id="UP000694892">
    <property type="component" value="Chromosome 6L"/>
</dbReference>